<sequence>MYPRTAYTATATTQLPNNNVHTHTRDGKVRSPSSTHLFPLSSKHPKHPARPESLSIKRIFSASQISGAATCAAGLCGGTHTTHRYVHAPPKPNDSVYAPALFLSDSLSRLQNRVSATSARCHVERYTHI</sequence>
<dbReference type="Proteomes" id="UP000053989">
    <property type="component" value="Unassembled WGS sequence"/>
</dbReference>
<gene>
    <name evidence="2" type="ORF">SCLCIDRAFT_783902</name>
</gene>
<name>A0A0C3E383_9AGAM</name>
<dbReference type="HOGENOM" id="CLU_1950094_0_0_1"/>
<feature type="region of interest" description="Disordered" evidence="1">
    <location>
        <begin position="1"/>
        <end position="51"/>
    </location>
</feature>
<dbReference type="InParanoid" id="A0A0C3E383"/>
<accession>A0A0C3E383</accession>
<reference evidence="3" key="2">
    <citation type="submission" date="2015-01" db="EMBL/GenBank/DDBJ databases">
        <title>Evolutionary Origins and Diversification of the Mycorrhizal Mutualists.</title>
        <authorList>
            <consortium name="DOE Joint Genome Institute"/>
            <consortium name="Mycorrhizal Genomics Consortium"/>
            <person name="Kohler A."/>
            <person name="Kuo A."/>
            <person name="Nagy L.G."/>
            <person name="Floudas D."/>
            <person name="Copeland A."/>
            <person name="Barry K.W."/>
            <person name="Cichocki N."/>
            <person name="Veneault-Fourrey C."/>
            <person name="LaButti K."/>
            <person name="Lindquist E.A."/>
            <person name="Lipzen A."/>
            <person name="Lundell T."/>
            <person name="Morin E."/>
            <person name="Murat C."/>
            <person name="Riley R."/>
            <person name="Ohm R."/>
            <person name="Sun H."/>
            <person name="Tunlid A."/>
            <person name="Henrissat B."/>
            <person name="Grigoriev I.V."/>
            <person name="Hibbett D.S."/>
            <person name="Martin F."/>
        </authorList>
    </citation>
    <scope>NUCLEOTIDE SEQUENCE [LARGE SCALE GENOMIC DNA]</scope>
    <source>
        <strain evidence="3">Foug A</strain>
    </source>
</reference>
<organism evidence="2 3">
    <name type="scientific">Scleroderma citrinum Foug A</name>
    <dbReference type="NCBI Taxonomy" id="1036808"/>
    <lineage>
        <taxon>Eukaryota</taxon>
        <taxon>Fungi</taxon>
        <taxon>Dikarya</taxon>
        <taxon>Basidiomycota</taxon>
        <taxon>Agaricomycotina</taxon>
        <taxon>Agaricomycetes</taxon>
        <taxon>Agaricomycetidae</taxon>
        <taxon>Boletales</taxon>
        <taxon>Sclerodermatineae</taxon>
        <taxon>Sclerodermataceae</taxon>
        <taxon>Scleroderma</taxon>
    </lineage>
</organism>
<protein>
    <submittedName>
        <fullName evidence="2">Uncharacterized protein</fullName>
    </submittedName>
</protein>
<reference evidence="2 3" key="1">
    <citation type="submission" date="2014-04" db="EMBL/GenBank/DDBJ databases">
        <authorList>
            <consortium name="DOE Joint Genome Institute"/>
            <person name="Kuo A."/>
            <person name="Kohler A."/>
            <person name="Nagy L.G."/>
            <person name="Floudas D."/>
            <person name="Copeland A."/>
            <person name="Barry K.W."/>
            <person name="Cichocki N."/>
            <person name="Veneault-Fourrey C."/>
            <person name="LaButti K."/>
            <person name="Lindquist E.A."/>
            <person name="Lipzen A."/>
            <person name="Lundell T."/>
            <person name="Morin E."/>
            <person name="Murat C."/>
            <person name="Sun H."/>
            <person name="Tunlid A."/>
            <person name="Henrissat B."/>
            <person name="Grigoriev I.V."/>
            <person name="Hibbett D.S."/>
            <person name="Martin F."/>
            <person name="Nordberg H.P."/>
            <person name="Cantor M.N."/>
            <person name="Hua S.X."/>
        </authorList>
    </citation>
    <scope>NUCLEOTIDE SEQUENCE [LARGE SCALE GENOMIC DNA]</scope>
    <source>
        <strain evidence="2 3">Foug A</strain>
    </source>
</reference>
<proteinExistence type="predicted"/>
<evidence type="ECO:0000313" key="3">
    <source>
        <dbReference type="Proteomes" id="UP000053989"/>
    </source>
</evidence>
<evidence type="ECO:0000256" key="1">
    <source>
        <dbReference type="SAM" id="MobiDB-lite"/>
    </source>
</evidence>
<keyword evidence="3" id="KW-1185">Reference proteome</keyword>
<evidence type="ECO:0000313" key="2">
    <source>
        <dbReference type="EMBL" id="KIM62939.1"/>
    </source>
</evidence>
<feature type="compositionally biased region" description="Low complexity" evidence="1">
    <location>
        <begin position="1"/>
        <end position="13"/>
    </location>
</feature>
<dbReference type="AlphaFoldDB" id="A0A0C3E383"/>
<dbReference type="EMBL" id="KN822039">
    <property type="protein sequence ID" value="KIM62939.1"/>
    <property type="molecule type" value="Genomic_DNA"/>
</dbReference>